<reference evidence="4" key="1">
    <citation type="journal article" date="2014" name="Int. J. Syst. Evol. Microbiol.">
        <title>Complete genome sequence of Corynebacterium casei LMG S-19264T (=DSM 44701T), isolated from a smear-ripened cheese.</title>
        <authorList>
            <consortium name="US DOE Joint Genome Institute (JGI-PGF)"/>
            <person name="Walter F."/>
            <person name="Albersmeier A."/>
            <person name="Kalinowski J."/>
            <person name="Ruckert C."/>
        </authorList>
    </citation>
    <scope>NUCLEOTIDE SEQUENCE</scope>
    <source>
        <strain evidence="4">CGMCC 1.15966</strain>
    </source>
</reference>
<keyword evidence="5" id="KW-1185">Reference proteome</keyword>
<evidence type="ECO:0000256" key="3">
    <source>
        <dbReference type="SAM" id="SignalP"/>
    </source>
</evidence>
<protein>
    <recommendedName>
        <fullName evidence="6">Tetratricopeptide repeat protein</fullName>
    </recommendedName>
</protein>
<comment type="caution">
    <text evidence="4">The sequence shown here is derived from an EMBL/GenBank/DDBJ whole genome shotgun (WGS) entry which is preliminary data.</text>
</comment>
<keyword evidence="3" id="KW-0732">Signal</keyword>
<organism evidence="4 5">
    <name type="scientific">Sphingobacterium cellulitidis</name>
    <dbReference type="NCBI Taxonomy" id="1768011"/>
    <lineage>
        <taxon>Bacteria</taxon>
        <taxon>Pseudomonadati</taxon>
        <taxon>Bacteroidota</taxon>
        <taxon>Sphingobacteriia</taxon>
        <taxon>Sphingobacteriales</taxon>
        <taxon>Sphingobacteriaceae</taxon>
        <taxon>Sphingobacterium</taxon>
    </lineage>
</organism>
<sequence length="957" mass="109947">MQLKSLIFFLFVGLGTANAQDYINDTQAVKTYLNQEKSKYIQELKSNSKSTYETLNHLLDLGEWQLVNTELSKNKSINPNDAAVLRFKYQWLNNDFKAAEKELSKIPSKGQSDLKVQRALALLKIEAWELESAEKMSSELLRKNPNDIETSLVLGRALMLQKKYPEALALANDLIAKQPNEAAGYFLKADVFFWDQKPKEAEEVLKKGLQLNPLNADARFYYGYAIWRRIDATQLNDMVAHWEVALALNPLHFQSHWHLGNGHTNLTFADYVDENEKEIRQELETADELFSSNKIEAALAKVDQIESEHKGSVLPGMHKASLLYSDFDATDRMQRLTKAENIFLDILKRKTHYGPAHNGLAAVIKSKRIPYLKTYASIMESLRNPKISNMDDFLEIFPDVAYYPGSVAKGMAWNQLYTSTVYFPFLVKQHRLFVIPPLHVDLALAMKAPYFRFNSTFDNRQWMDIRGVGSGAAAIEYVERGAFEERNVLLHEYVHLFHGQVLTDQQNRKIKSSYYNAMENGLTLDYYSQNNESEYLAQTYPAYFEKVKVHPLDFKSMNTLNDLKTKDPEMYAFLDEMISKEKAYLAGDKQAMASNWSQVYVNLARNSAKNDLKEAYSYLDTALQYDQKYLPAYISYAENLLAEGKYSEASQQLDKAKEVDVNYAPIYSVEGNLFMATNPQDLEGQSSLLKKAYDIETDYMEKARNSGILRNFYFQRGMLKQAIEVADEYVQNGSEISTYLRDRKDDSKAFKAWQTSLLGNQDQINVLAHLAAQKPQNYSIRTQHIESLIANKRYDEALKNLQQIYRTLQASQVNRPEFELLFAEVYSKQGNQKNLNEFLDKLMVRDGDPSRLEPLYNQRLIRLLAENNRIADAKAFQAKIKPMNSIFYRSSDLVSQALINSKANKIDEAIKQLDEALSIYPYELDGLKLLKELSKTNTKADNILTNRLKKMEIPAIL</sequence>
<gene>
    <name evidence="4" type="ORF">GCM10011516_33530</name>
</gene>
<dbReference type="InterPro" id="IPR019734">
    <property type="entry name" value="TPR_rpt"/>
</dbReference>
<evidence type="ECO:0000256" key="1">
    <source>
        <dbReference type="ARBA" id="ARBA00022737"/>
    </source>
</evidence>
<dbReference type="SUPFAM" id="SSF55486">
    <property type="entry name" value="Metalloproteases ('zincins'), catalytic domain"/>
    <property type="match status" value="1"/>
</dbReference>
<name>A0A8H9G4K6_9SPHI</name>
<feature type="signal peptide" evidence="3">
    <location>
        <begin position="1"/>
        <end position="19"/>
    </location>
</feature>
<dbReference type="AlphaFoldDB" id="A0A8H9G4K6"/>
<dbReference type="EMBL" id="BMKM01000013">
    <property type="protein sequence ID" value="GGE33142.1"/>
    <property type="molecule type" value="Genomic_DNA"/>
</dbReference>
<keyword evidence="1" id="KW-0677">Repeat</keyword>
<accession>A0A8H9G4K6</accession>
<dbReference type="PANTHER" id="PTHR44943:SF8">
    <property type="entry name" value="TPR REPEAT-CONTAINING PROTEIN MJ0263"/>
    <property type="match status" value="1"/>
</dbReference>
<dbReference type="Gene3D" id="1.25.40.10">
    <property type="entry name" value="Tetratricopeptide repeat domain"/>
    <property type="match status" value="3"/>
</dbReference>
<evidence type="ECO:0008006" key="6">
    <source>
        <dbReference type="Google" id="ProtNLM"/>
    </source>
</evidence>
<dbReference type="PANTHER" id="PTHR44943">
    <property type="entry name" value="CELLULOSE SYNTHASE OPERON PROTEIN C"/>
    <property type="match status" value="1"/>
</dbReference>
<dbReference type="Pfam" id="PF14559">
    <property type="entry name" value="TPR_19"/>
    <property type="match status" value="2"/>
</dbReference>
<dbReference type="SMART" id="SM00028">
    <property type="entry name" value="TPR"/>
    <property type="match status" value="5"/>
</dbReference>
<feature type="chain" id="PRO_5034054072" description="Tetratricopeptide repeat protein" evidence="3">
    <location>
        <begin position="20"/>
        <end position="957"/>
    </location>
</feature>
<dbReference type="SUPFAM" id="SSF48452">
    <property type="entry name" value="TPR-like"/>
    <property type="match status" value="2"/>
</dbReference>
<dbReference type="InterPro" id="IPR011990">
    <property type="entry name" value="TPR-like_helical_dom_sf"/>
</dbReference>
<proteinExistence type="predicted"/>
<dbReference type="Proteomes" id="UP000614460">
    <property type="component" value="Unassembled WGS sequence"/>
</dbReference>
<dbReference type="InterPro" id="IPR051685">
    <property type="entry name" value="Ycf3/AcsC/BcsC/TPR_MFPF"/>
</dbReference>
<evidence type="ECO:0000313" key="5">
    <source>
        <dbReference type="Proteomes" id="UP000614460"/>
    </source>
</evidence>
<evidence type="ECO:0000313" key="4">
    <source>
        <dbReference type="EMBL" id="GGE33142.1"/>
    </source>
</evidence>
<keyword evidence="2" id="KW-0802">TPR repeat</keyword>
<evidence type="ECO:0000256" key="2">
    <source>
        <dbReference type="ARBA" id="ARBA00022803"/>
    </source>
</evidence>
<reference evidence="4" key="2">
    <citation type="submission" date="2020-09" db="EMBL/GenBank/DDBJ databases">
        <authorList>
            <person name="Sun Q."/>
            <person name="Zhou Y."/>
        </authorList>
    </citation>
    <scope>NUCLEOTIDE SEQUENCE</scope>
    <source>
        <strain evidence="4">CGMCC 1.15966</strain>
    </source>
</reference>
<dbReference type="RefSeq" id="WP_182499648.1">
    <property type="nucleotide sequence ID" value="NZ_BMKM01000013.1"/>
</dbReference>